<keyword evidence="6" id="KW-1003">Cell membrane</keyword>
<feature type="transmembrane region" description="Helical" evidence="6">
    <location>
        <begin position="250"/>
        <end position="267"/>
    </location>
</feature>
<evidence type="ECO:0000256" key="5">
    <source>
        <dbReference type="ARBA" id="ARBA00023136"/>
    </source>
</evidence>
<feature type="transmembrane region" description="Helical" evidence="6">
    <location>
        <begin position="225"/>
        <end position="243"/>
    </location>
</feature>
<dbReference type="Pfam" id="PF01925">
    <property type="entry name" value="TauE"/>
    <property type="match status" value="1"/>
</dbReference>
<dbReference type="OrthoDB" id="5366030at2"/>
<evidence type="ECO:0000313" key="7">
    <source>
        <dbReference type="EMBL" id="HCE17506.1"/>
    </source>
</evidence>
<dbReference type="PANTHER" id="PTHR43701">
    <property type="entry name" value="MEMBRANE TRANSPORTER PROTEIN MJ0441-RELATED"/>
    <property type="match status" value="1"/>
</dbReference>
<dbReference type="RefSeq" id="WP_062192509.1">
    <property type="nucleotide sequence ID" value="NZ_DF967965.1"/>
</dbReference>
<dbReference type="InterPro" id="IPR002781">
    <property type="entry name" value="TM_pro_TauE-like"/>
</dbReference>
<evidence type="ECO:0000313" key="8">
    <source>
        <dbReference type="Proteomes" id="UP000264141"/>
    </source>
</evidence>
<keyword evidence="4 6" id="KW-1133">Transmembrane helix</keyword>
<evidence type="ECO:0000256" key="4">
    <source>
        <dbReference type="ARBA" id="ARBA00022989"/>
    </source>
</evidence>
<reference evidence="7 8" key="1">
    <citation type="journal article" date="2018" name="Nat. Biotechnol.">
        <title>A standardized bacterial taxonomy based on genome phylogeny substantially revises the tree of life.</title>
        <authorList>
            <person name="Parks D.H."/>
            <person name="Chuvochina M."/>
            <person name="Waite D.W."/>
            <person name="Rinke C."/>
            <person name="Skarshewski A."/>
            <person name="Chaumeil P.A."/>
            <person name="Hugenholtz P."/>
        </authorList>
    </citation>
    <scope>NUCLEOTIDE SEQUENCE [LARGE SCALE GENOMIC DNA]</scope>
    <source>
        <strain evidence="7">UBA8781</strain>
    </source>
</reference>
<name>A0A3D1JIQ6_9CHLR</name>
<comment type="subcellular location">
    <subcellularLocation>
        <location evidence="6">Cell membrane</location>
        <topology evidence="6">Multi-pass membrane protein</topology>
    </subcellularLocation>
    <subcellularLocation>
        <location evidence="1">Membrane</location>
        <topology evidence="1">Multi-pass membrane protein</topology>
    </subcellularLocation>
</comment>
<dbReference type="PANTHER" id="PTHR43701:SF2">
    <property type="entry name" value="MEMBRANE TRANSPORTER PROTEIN YJNA-RELATED"/>
    <property type="match status" value="1"/>
</dbReference>
<organism evidence="7 8">
    <name type="scientific">Anaerolinea thermolimosa</name>
    <dbReference type="NCBI Taxonomy" id="229919"/>
    <lineage>
        <taxon>Bacteria</taxon>
        <taxon>Bacillati</taxon>
        <taxon>Chloroflexota</taxon>
        <taxon>Anaerolineae</taxon>
        <taxon>Anaerolineales</taxon>
        <taxon>Anaerolineaceae</taxon>
        <taxon>Anaerolinea</taxon>
    </lineage>
</organism>
<dbReference type="Proteomes" id="UP000264141">
    <property type="component" value="Unassembled WGS sequence"/>
</dbReference>
<gene>
    <name evidence="7" type="ORF">DEQ80_06575</name>
</gene>
<dbReference type="EMBL" id="DPBP01000028">
    <property type="protein sequence ID" value="HCE17506.1"/>
    <property type="molecule type" value="Genomic_DNA"/>
</dbReference>
<evidence type="ECO:0000256" key="3">
    <source>
        <dbReference type="ARBA" id="ARBA00022692"/>
    </source>
</evidence>
<evidence type="ECO:0000256" key="6">
    <source>
        <dbReference type="RuleBase" id="RU363041"/>
    </source>
</evidence>
<evidence type="ECO:0000256" key="2">
    <source>
        <dbReference type="ARBA" id="ARBA00009142"/>
    </source>
</evidence>
<keyword evidence="3 6" id="KW-0812">Transmembrane</keyword>
<evidence type="ECO:0000256" key="1">
    <source>
        <dbReference type="ARBA" id="ARBA00004141"/>
    </source>
</evidence>
<keyword evidence="5 6" id="KW-0472">Membrane</keyword>
<accession>A0A3D1JIQ6</accession>
<feature type="transmembrane region" description="Helical" evidence="6">
    <location>
        <begin position="12"/>
        <end position="31"/>
    </location>
</feature>
<comment type="similarity">
    <text evidence="2 6">Belongs to the 4-toluene sulfonate uptake permease (TSUP) (TC 2.A.102) family.</text>
</comment>
<sequence>MKPDRTPFLPGTIVAFLFSIPIGTLGGLIGLGGAEFRLPVLVGILKKQIKSALPINLAISLVTVASSLLFRSRNIPLEKIAGYLPVILAMVCGAIPAAYLNAAITQKISTAQLRKTIFVILLMIGMLLVVEAFLHPNNVRLLPSILLIELISGVLFGMLIGVFSSTLGVAGGELIIPTLIFMYGIDAKTAGSASLLISLPTILSGITRHSTAGNYRELNEFPQTIIPMSLGSIIGALAGGVLVGFVSANLIKLILGCILIYSAWHVFHK</sequence>
<comment type="caution">
    <text evidence="7">The sequence shown here is derived from an EMBL/GenBank/DDBJ whole genome shotgun (WGS) entry which is preliminary data.</text>
</comment>
<feature type="transmembrane region" description="Helical" evidence="6">
    <location>
        <begin position="52"/>
        <end position="70"/>
    </location>
</feature>
<dbReference type="InterPro" id="IPR051598">
    <property type="entry name" value="TSUP/Inactive_protease-like"/>
</dbReference>
<feature type="transmembrane region" description="Helical" evidence="6">
    <location>
        <begin position="116"/>
        <end position="135"/>
    </location>
</feature>
<protein>
    <recommendedName>
        <fullName evidence="6">Probable membrane transporter protein</fullName>
    </recommendedName>
</protein>
<dbReference type="GO" id="GO:0005886">
    <property type="term" value="C:plasma membrane"/>
    <property type="evidence" value="ECO:0007669"/>
    <property type="project" value="UniProtKB-SubCell"/>
</dbReference>
<dbReference type="AlphaFoldDB" id="A0A3D1JIQ6"/>
<dbReference type="STRING" id="229919.GCA_001050195_01816"/>
<proteinExistence type="inferred from homology"/>
<feature type="transmembrane region" description="Helical" evidence="6">
    <location>
        <begin position="82"/>
        <end position="104"/>
    </location>
</feature>